<dbReference type="PANTHER" id="PTHR31075:SF4">
    <property type="entry name" value="CENTROSOMAL PROTEIN OF 85 KDA"/>
    <property type="match status" value="1"/>
</dbReference>
<organism evidence="4 7">
    <name type="scientific">Crassostrea virginica</name>
    <name type="common">Eastern oyster</name>
    <dbReference type="NCBI Taxonomy" id="6565"/>
    <lineage>
        <taxon>Eukaryota</taxon>
        <taxon>Metazoa</taxon>
        <taxon>Spiralia</taxon>
        <taxon>Lophotrochozoa</taxon>
        <taxon>Mollusca</taxon>
        <taxon>Bivalvia</taxon>
        <taxon>Autobranchia</taxon>
        <taxon>Pteriomorphia</taxon>
        <taxon>Ostreida</taxon>
        <taxon>Ostreoidea</taxon>
        <taxon>Ostreidae</taxon>
        <taxon>Crassostrea</taxon>
    </lineage>
</organism>
<reference evidence="5 6" key="1">
    <citation type="submission" date="2025-04" db="UniProtKB">
        <authorList>
            <consortium name="RefSeq"/>
        </authorList>
    </citation>
    <scope>IDENTIFICATION</scope>
    <source>
        <tissue evidence="5 6">Whole sample</tissue>
    </source>
</reference>
<dbReference type="AlphaFoldDB" id="A0A8B8AKT9"/>
<dbReference type="RefSeq" id="XP_022291771.1">
    <property type="nucleotide sequence ID" value="XM_022436063.1"/>
</dbReference>
<dbReference type="RefSeq" id="XP_022291772.1">
    <property type="nucleotide sequence ID" value="XM_022436064.1"/>
</dbReference>
<evidence type="ECO:0000313" key="5">
    <source>
        <dbReference type="RefSeq" id="XP_022291769.1"/>
    </source>
</evidence>
<feature type="compositionally biased region" description="Basic and acidic residues" evidence="2">
    <location>
        <begin position="115"/>
        <end position="131"/>
    </location>
</feature>
<gene>
    <name evidence="5 6 7 8" type="primary">LOC111103061</name>
</gene>
<protein>
    <submittedName>
        <fullName evidence="5 6">Centrosomal protein of 85 kDa-like isoform X2</fullName>
    </submittedName>
</protein>
<dbReference type="Proteomes" id="UP000694844">
    <property type="component" value="Chromosome 7"/>
</dbReference>
<dbReference type="OrthoDB" id="6256972at2759"/>
<accession>A0A8B8AKT9</accession>
<dbReference type="GeneID" id="111103061"/>
<evidence type="ECO:0000256" key="2">
    <source>
        <dbReference type="SAM" id="MobiDB-lite"/>
    </source>
</evidence>
<evidence type="ECO:0000313" key="7">
    <source>
        <dbReference type="RefSeq" id="XP_022291771.1"/>
    </source>
</evidence>
<evidence type="ECO:0000259" key="3">
    <source>
        <dbReference type="Pfam" id="PF24555"/>
    </source>
</evidence>
<keyword evidence="1" id="KW-0175">Coiled coil</keyword>
<dbReference type="GO" id="GO:0005813">
    <property type="term" value="C:centrosome"/>
    <property type="evidence" value="ECO:0007669"/>
    <property type="project" value="TreeGrafter"/>
</dbReference>
<dbReference type="RefSeq" id="XP_022291769.1">
    <property type="nucleotide sequence ID" value="XM_022436061.1"/>
</dbReference>
<feature type="domain" description="Centrosomal protein of 85 kDa-like CC4 coiled-coil" evidence="3">
    <location>
        <begin position="560"/>
        <end position="644"/>
    </location>
</feature>
<dbReference type="Pfam" id="PF24555">
    <property type="entry name" value="CC4_CEP85"/>
    <property type="match status" value="1"/>
</dbReference>
<dbReference type="InterPro" id="IPR040210">
    <property type="entry name" value="Cep85/Cep85L"/>
</dbReference>
<sequence>MSWTGSGTPIQSNVPDYQKMLQNNLLSSGWSSRGGSDRYNTYSHPQSPLSPTPQDSLPNGLPYSDSTHRSHYQSYRPSKYGITEPSYLEKDFKELSVEDTYTYPKYDSAITSDALDRPRYDGKDHLDRPNKYDTTSDLYQRKYTSYSASRGDDVDGTINDTNWASPPKSAPTDIPSSVFTAPVRPRPSVTDAPDFIRERKSSTLYEDKYYSDNDTVSRNSKTRSRYGSDSKYMTSDLRQWQRGHLDTYADTSSPSTQMWPSYTSTYPTPSYFSYGTHFTDFKYSVHRGSKGGETNGGLDSLFRHLDDNPRKWSSVSKAADDITKEKDALIEKLKMQVMRLEEDNKQYEGKLKRAVINGEGGDGESYKQIQELELKNAQLKAENAEIRTKKNAELDELEMKLGATEQEVDQLRAVLRKRGSGPEYSDSQFYELEREKEEWRRKYAEMFDSHAQMKLKLDELQSYLSELPTVEESLKNVQELHSLREKTQFQESRIEELQQRLYHGKKELTSREVQIQELEHKEKRLAGQVAVVTEEIDRIKSEGEGAELQKCEDQLKKVKLENERLAVDLDKAKKLLETSHRKLRHVEVKNQNEMKQMLERLTHEEESVEALRGDSRMKEETIKKLKRSMKEMGNKNQDLMEQILIIREQLKTLEEQVADENQKIQRQFTQELSMCYHELQSLVQVCVQRAEGNDPNMSLLLGVRAPTELESGQASKEQEAHTLKQWLKKVKELRSEIEGLRGLICNKYAEDLGDNMNCVTQ</sequence>
<evidence type="ECO:0000256" key="1">
    <source>
        <dbReference type="SAM" id="Coils"/>
    </source>
</evidence>
<dbReference type="InterPro" id="IPR058190">
    <property type="entry name" value="CC4_CEP85"/>
</dbReference>
<proteinExistence type="predicted"/>
<evidence type="ECO:0000313" key="8">
    <source>
        <dbReference type="RefSeq" id="XP_022291772.1"/>
    </source>
</evidence>
<evidence type="ECO:0000313" key="6">
    <source>
        <dbReference type="RefSeq" id="XP_022291770.1"/>
    </source>
</evidence>
<feature type="region of interest" description="Disordered" evidence="2">
    <location>
        <begin position="163"/>
        <end position="196"/>
    </location>
</feature>
<feature type="coiled-coil region" evidence="1">
    <location>
        <begin position="480"/>
        <end position="670"/>
    </location>
</feature>
<feature type="coiled-coil region" evidence="1">
    <location>
        <begin position="323"/>
        <end position="414"/>
    </location>
</feature>
<feature type="region of interest" description="Disordered" evidence="2">
    <location>
        <begin position="115"/>
        <end position="136"/>
    </location>
</feature>
<evidence type="ECO:0000313" key="4">
    <source>
        <dbReference type="Proteomes" id="UP000694844"/>
    </source>
</evidence>
<dbReference type="PANTHER" id="PTHR31075">
    <property type="entry name" value="CENTROSOMAL PROTEIN OF 85 KDA"/>
    <property type="match status" value="1"/>
</dbReference>
<name>A0A8B8AKT9_CRAVI</name>
<dbReference type="RefSeq" id="XP_022291770.1">
    <property type="nucleotide sequence ID" value="XM_022436062.1"/>
</dbReference>
<feature type="region of interest" description="Disordered" evidence="2">
    <location>
        <begin position="26"/>
        <end position="79"/>
    </location>
</feature>
<feature type="coiled-coil region" evidence="1">
    <location>
        <begin position="716"/>
        <end position="743"/>
    </location>
</feature>
<keyword evidence="4" id="KW-1185">Reference proteome</keyword>
<feature type="compositionally biased region" description="Polar residues" evidence="2">
    <location>
        <begin position="38"/>
        <end position="57"/>
    </location>
</feature>